<proteinExistence type="predicted"/>
<sequence length="26" mass="3098">MTRVRPLMSVTPMMMWGIAMDKVCRR</sequence>
<protein>
    <submittedName>
        <fullName evidence="1">Uncharacterized protein</fullName>
    </submittedName>
</protein>
<reference evidence="1" key="1">
    <citation type="submission" date="2018-02" db="EMBL/GenBank/DDBJ databases">
        <title>Rhizophora mucronata_Transcriptome.</title>
        <authorList>
            <person name="Meera S.P."/>
            <person name="Sreeshan A."/>
            <person name="Augustine A."/>
        </authorList>
    </citation>
    <scope>NUCLEOTIDE SEQUENCE</scope>
    <source>
        <tissue evidence="1">Leaf</tissue>
    </source>
</reference>
<evidence type="ECO:0000313" key="1">
    <source>
        <dbReference type="EMBL" id="MBX37150.1"/>
    </source>
</evidence>
<dbReference type="AlphaFoldDB" id="A0A2P2N3V0"/>
<organism evidence="1">
    <name type="scientific">Rhizophora mucronata</name>
    <name type="common">Asiatic mangrove</name>
    <dbReference type="NCBI Taxonomy" id="61149"/>
    <lineage>
        <taxon>Eukaryota</taxon>
        <taxon>Viridiplantae</taxon>
        <taxon>Streptophyta</taxon>
        <taxon>Embryophyta</taxon>
        <taxon>Tracheophyta</taxon>
        <taxon>Spermatophyta</taxon>
        <taxon>Magnoliopsida</taxon>
        <taxon>eudicotyledons</taxon>
        <taxon>Gunneridae</taxon>
        <taxon>Pentapetalae</taxon>
        <taxon>rosids</taxon>
        <taxon>fabids</taxon>
        <taxon>Malpighiales</taxon>
        <taxon>Rhizophoraceae</taxon>
        <taxon>Rhizophora</taxon>
    </lineage>
</organism>
<name>A0A2P2N3V0_RHIMU</name>
<dbReference type="EMBL" id="GGEC01056666">
    <property type="protein sequence ID" value="MBX37150.1"/>
    <property type="molecule type" value="Transcribed_RNA"/>
</dbReference>
<accession>A0A2P2N3V0</accession>